<dbReference type="InterPro" id="IPR002401">
    <property type="entry name" value="Cyt_P450_E_grp-I"/>
</dbReference>
<dbReference type="InterPro" id="IPR017972">
    <property type="entry name" value="Cyt_P450_CS"/>
</dbReference>
<dbReference type="PROSITE" id="PS00086">
    <property type="entry name" value="CYTOCHROME_P450"/>
    <property type="match status" value="1"/>
</dbReference>
<evidence type="ECO:0000256" key="7">
    <source>
        <dbReference type="ARBA" id="ARBA00023004"/>
    </source>
</evidence>
<comment type="cofactor">
    <cofactor evidence="1 9">
        <name>heme</name>
        <dbReference type="ChEBI" id="CHEBI:30413"/>
    </cofactor>
</comment>
<accession>A0A4Y7T6B2</accession>
<proteinExistence type="inferred from homology"/>
<sequence>MFQLSGTEFPSVPQVPWALLAGISFLLALKVKGVVIERQRNPLRLPLPPGPRGMPILGNFLQMPWEEQWVAYDALCQKYGDMVYLSAFGLPILVVGSSRRAVDLLDKRSANYSDRLKLPVLELVKRSTWDFSSMPYGPRWRLLRRTFHKYLSPTATAGYYPVMQEEIQRCLVDLRNNPDDFLDRVELLFGTIIMRVAYGFDDIETNKALIKNGQHVAQQIGEVTNPTKFLINIFPSLQYVPEWFPGAGWKGHLRWLSDLSEQTRRQPFDDAKANKNTKYASIASSLIDDLLDETRPIDCQEEAECLCRDVAAVAYSGGSDTTISSVIALILALANHPEVQQKAAAELDLVVGFDRLPTMADRPTLPYVQAIVKETLRWFTVVPMGAPHASVNDDEYDGYFIPKGTIVMPNAWAIMHDPKVFEDPCEFNPDRYIRDGQVDLTVPDAEQAAFGFGRRICPGRHFSTDTLFLFAASLLSTFTIQPPTKDEAGNPIPLEFKVTSHTVCKPLSFKCKMIPRPLHEHLIRRYAM</sequence>
<dbReference type="Proteomes" id="UP000298030">
    <property type="component" value="Unassembled WGS sequence"/>
</dbReference>
<evidence type="ECO:0000313" key="12">
    <source>
        <dbReference type="Proteomes" id="UP000298030"/>
    </source>
</evidence>
<dbReference type="AlphaFoldDB" id="A0A4Y7T6B2"/>
<dbReference type="CDD" id="cd11065">
    <property type="entry name" value="CYP64-like"/>
    <property type="match status" value="1"/>
</dbReference>
<dbReference type="PRINTS" id="PR00385">
    <property type="entry name" value="P450"/>
</dbReference>
<evidence type="ECO:0000256" key="9">
    <source>
        <dbReference type="PIRSR" id="PIRSR602401-1"/>
    </source>
</evidence>
<evidence type="ECO:0000256" key="6">
    <source>
        <dbReference type="ARBA" id="ARBA00023002"/>
    </source>
</evidence>
<keyword evidence="5 9" id="KW-0479">Metal-binding</keyword>
<dbReference type="STRING" id="71717.A0A4Y7T6B2"/>
<name>A0A4Y7T6B2_COPMI</name>
<keyword evidence="7 9" id="KW-0408">Iron</keyword>
<dbReference type="InterPro" id="IPR036396">
    <property type="entry name" value="Cyt_P450_sf"/>
</dbReference>
<protein>
    <submittedName>
        <fullName evidence="11">O-methylsterigmatocystin oxidoreductase</fullName>
    </submittedName>
</protein>
<keyword evidence="4 9" id="KW-0349">Heme</keyword>
<comment type="caution">
    <text evidence="11">The sequence shown here is derived from an EMBL/GenBank/DDBJ whole genome shotgun (WGS) entry which is preliminary data.</text>
</comment>
<feature type="binding site" description="axial binding residue" evidence="9">
    <location>
        <position position="457"/>
    </location>
    <ligand>
        <name>heme</name>
        <dbReference type="ChEBI" id="CHEBI:30413"/>
    </ligand>
    <ligandPart>
        <name>Fe</name>
        <dbReference type="ChEBI" id="CHEBI:18248"/>
    </ligandPart>
</feature>
<keyword evidence="12" id="KW-1185">Reference proteome</keyword>
<evidence type="ECO:0000256" key="10">
    <source>
        <dbReference type="RuleBase" id="RU000461"/>
    </source>
</evidence>
<comment type="pathway">
    <text evidence="2">Secondary metabolite biosynthesis.</text>
</comment>
<dbReference type="OrthoDB" id="2789670at2759"/>
<dbReference type="GO" id="GO:0016705">
    <property type="term" value="F:oxidoreductase activity, acting on paired donors, with incorporation or reduction of molecular oxygen"/>
    <property type="evidence" value="ECO:0007669"/>
    <property type="project" value="InterPro"/>
</dbReference>
<dbReference type="InterPro" id="IPR001128">
    <property type="entry name" value="Cyt_P450"/>
</dbReference>
<keyword evidence="6 10" id="KW-0560">Oxidoreductase</keyword>
<gene>
    <name evidence="11" type="ORF">FA13DRAFT_1734516</name>
</gene>
<dbReference type="Gene3D" id="1.10.630.10">
    <property type="entry name" value="Cytochrome P450"/>
    <property type="match status" value="1"/>
</dbReference>
<evidence type="ECO:0000256" key="3">
    <source>
        <dbReference type="ARBA" id="ARBA00010617"/>
    </source>
</evidence>
<evidence type="ECO:0000256" key="8">
    <source>
        <dbReference type="ARBA" id="ARBA00023033"/>
    </source>
</evidence>
<evidence type="ECO:0000313" key="11">
    <source>
        <dbReference type="EMBL" id="TEB29716.1"/>
    </source>
</evidence>
<dbReference type="SUPFAM" id="SSF48264">
    <property type="entry name" value="Cytochrome P450"/>
    <property type="match status" value="1"/>
</dbReference>
<dbReference type="PRINTS" id="PR00463">
    <property type="entry name" value="EP450I"/>
</dbReference>
<organism evidence="11 12">
    <name type="scientific">Coprinellus micaceus</name>
    <name type="common">Glistening ink-cap mushroom</name>
    <name type="synonym">Coprinus micaceus</name>
    <dbReference type="NCBI Taxonomy" id="71717"/>
    <lineage>
        <taxon>Eukaryota</taxon>
        <taxon>Fungi</taxon>
        <taxon>Dikarya</taxon>
        <taxon>Basidiomycota</taxon>
        <taxon>Agaricomycotina</taxon>
        <taxon>Agaricomycetes</taxon>
        <taxon>Agaricomycetidae</taxon>
        <taxon>Agaricales</taxon>
        <taxon>Agaricineae</taxon>
        <taxon>Psathyrellaceae</taxon>
        <taxon>Coprinellus</taxon>
    </lineage>
</organism>
<comment type="similarity">
    <text evidence="3 10">Belongs to the cytochrome P450 family.</text>
</comment>
<dbReference type="GO" id="GO:0004497">
    <property type="term" value="F:monooxygenase activity"/>
    <property type="evidence" value="ECO:0007669"/>
    <property type="project" value="UniProtKB-KW"/>
</dbReference>
<evidence type="ECO:0000256" key="4">
    <source>
        <dbReference type="ARBA" id="ARBA00022617"/>
    </source>
</evidence>
<reference evidence="11 12" key="1">
    <citation type="journal article" date="2019" name="Nat. Ecol. Evol.">
        <title>Megaphylogeny resolves global patterns of mushroom evolution.</title>
        <authorList>
            <person name="Varga T."/>
            <person name="Krizsan K."/>
            <person name="Foldi C."/>
            <person name="Dima B."/>
            <person name="Sanchez-Garcia M."/>
            <person name="Sanchez-Ramirez S."/>
            <person name="Szollosi G.J."/>
            <person name="Szarkandi J.G."/>
            <person name="Papp V."/>
            <person name="Albert L."/>
            <person name="Andreopoulos W."/>
            <person name="Angelini C."/>
            <person name="Antonin V."/>
            <person name="Barry K.W."/>
            <person name="Bougher N.L."/>
            <person name="Buchanan P."/>
            <person name="Buyck B."/>
            <person name="Bense V."/>
            <person name="Catcheside P."/>
            <person name="Chovatia M."/>
            <person name="Cooper J."/>
            <person name="Damon W."/>
            <person name="Desjardin D."/>
            <person name="Finy P."/>
            <person name="Geml J."/>
            <person name="Haridas S."/>
            <person name="Hughes K."/>
            <person name="Justo A."/>
            <person name="Karasinski D."/>
            <person name="Kautmanova I."/>
            <person name="Kiss B."/>
            <person name="Kocsube S."/>
            <person name="Kotiranta H."/>
            <person name="LaButti K.M."/>
            <person name="Lechner B.E."/>
            <person name="Liimatainen K."/>
            <person name="Lipzen A."/>
            <person name="Lukacs Z."/>
            <person name="Mihaltcheva S."/>
            <person name="Morgado L.N."/>
            <person name="Niskanen T."/>
            <person name="Noordeloos M.E."/>
            <person name="Ohm R.A."/>
            <person name="Ortiz-Santana B."/>
            <person name="Ovrebo C."/>
            <person name="Racz N."/>
            <person name="Riley R."/>
            <person name="Savchenko A."/>
            <person name="Shiryaev A."/>
            <person name="Soop K."/>
            <person name="Spirin V."/>
            <person name="Szebenyi C."/>
            <person name="Tomsovsky M."/>
            <person name="Tulloss R.E."/>
            <person name="Uehling J."/>
            <person name="Grigoriev I.V."/>
            <person name="Vagvolgyi C."/>
            <person name="Papp T."/>
            <person name="Martin F.M."/>
            <person name="Miettinen O."/>
            <person name="Hibbett D.S."/>
            <person name="Nagy L.G."/>
        </authorList>
    </citation>
    <scope>NUCLEOTIDE SEQUENCE [LARGE SCALE GENOMIC DNA]</scope>
    <source>
        <strain evidence="11 12">FP101781</strain>
    </source>
</reference>
<evidence type="ECO:0000256" key="5">
    <source>
        <dbReference type="ARBA" id="ARBA00022723"/>
    </source>
</evidence>
<dbReference type="InterPro" id="IPR050364">
    <property type="entry name" value="Cytochrome_P450_fung"/>
</dbReference>
<keyword evidence="8 10" id="KW-0503">Monooxygenase</keyword>
<dbReference type="GO" id="GO:0005506">
    <property type="term" value="F:iron ion binding"/>
    <property type="evidence" value="ECO:0007669"/>
    <property type="project" value="InterPro"/>
</dbReference>
<dbReference type="EMBL" id="QPFP01000026">
    <property type="protein sequence ID" value="TEB29716.1"/>
    <property type="molecule type" value="Genomic_DNA"/>
</dbReference>
<dbReference type="Pfam" id="PF00067">
    <property type="entry name" value="p450"/>
    <property type="match status" value="1"/>
</dbReference>
<dbReference type="PANTHER" id="PTHR46300">
    <property type="entry name" value="P450, PUTATIVE (EUROFUNG)-RELATED-RELATED"/>
    <property type="match status" value="1"/>
</dbReference>
<dbReference type="GO" id="GO:0020037">
    <property type="term" value="F:heme binding"/>
    <property type="evidence" value="ECO:0007669"/>
    <property type="project" value="InterPro"/>
</dbReference>
<evidence type="ECO:0000256" key="2">
    <source>
        <dbReference type="ARBA" id="ARBA00005179"/>
    </source>
</evidence>
<dbReference type="PANTHER" id="PTHR46300:SF7">
    <property type="entry name" value="P450, PUTATIVE (EUROFUNG)-RELATED"/>
    <property type="match status" value="1"/>
</dbReference>
<evidence type="ECO:0000256" key="1">
    <source>
        <dbReference type="ARBA" id="ARBA00001971"/>
    </source>
</evidence>